<evidence type="ECO:0000313" key="1">
    <source>
        <dbReference type="EMBL" id="TWT76195.1"/>
    </source>
</evidence>
<reference evidence="1 2" key="1">
    <citation type="submission" date="2019-02" db="EMBL/GenBank/DDBJ databases">
        <title>Deep-cultivation of Planctomycetes and their phenomic and genomic characterization uncovers novel biology.</title>
        <authorList>
            <person name="Wiegand S."/>
            <person name="Jogler M."/>
            <person name="Boedeker C."/>
            <person name="Pinto D."/>
            <person name="Vollmers J."/>
            <person name="Rivas-Marin E."/>
            <person name="Kohn T."/>
            <person name="Peeters S.H."/>
            <person name="Heuer A."/>
            <person name="Rast P."/>
            <person name="Oberbeckmann S."/>
            <person name="Bunk B."/>
            <person name="Jeske O."/>
            <person name="Meyerdierks A."/>
            <person name="Storesund J.E."/>
            <person name="Kallscheuer N."/>
            <person name="Luecker S."/>
            <person name="Lage O.M."/>
            <person name="Pohl T."/>
            <person name="Merkel B.J."/>
            <person name="Hornburger P."/>
            <person name="Mueller R.-W."/>
            <person name="Bruemmer F."/>
            <person name="Labrenz M."/>
            <person name="Spormann A.M."/>
            <person name="Op Den Camp H."/>
            <person name="Overmann J."/>
            <person name="Amann R."/>
            <person name="Jetten M.S.M."/>
            <person name="Mascher T."/>
            <person name="Medema M.H."/>
            <person name="Devos D.P."/>
            <person name="Kaster A.-K."/>
            <person name="Ovreas L."/>
            <person name="Rohde M."/>
            <person name="Galperin M.Y."/>
            <person name="Jogler C."/>
        </authorList>
    </citation>
    <scope>NUCLEOTIDE SEQUENCE [LARGE SCALE GENOMIC DNA]</scope>
    <source>
        <strain evidence="1 2">CA13</strain>
    </source>
</reference>
<dbReference type="OrthoDB" id="9780929at2"/>
<dbReference type="RefSeq" id="WP_146404004.1">
    <property type="nucleotide sequence ID" value="NZ_SJPJ01000002.1"/>
</dbReference>
<dbReference type="InterPro" id="IPR014942">
    <property type="entry name" value="AbiEii"/>
</dbReference>
<evidence type="ECO:0008006" key="3">
    <source>
        <dbReference type="Google" id="ProtNLM"/>
    </source>
</evidence>
<evidence type="ECO:0000313" key="2">
    <source>
        <dbReference type="Proteomes" id="UP000315010"/>
    </source>
</evidence>
<name>A0A5C5YMW0_9BACT</name>
<dbReference type="EMBL" id="SJPJ01000002">
    <property type="protein sequence ID" value="TWT76195.1"/>
    <property type="molecule type" value="Genomic_DNA"/>
</dbReference>
<comment type="caution">
    <text evidence="1">The sequence shown here is derived from an EMBL/GenBank/DDBJ whole genome shotgun (WGS) entry which is preliminary data.</text>
</comment>
<proteinExistence type="predicted"/>
<accession>A0A5C5YMW0</accession>
<keyword evidence="2" id="KW-1185">Reference proteome</keyword>
<dbReference type="Gene3D" id="3.10.450.620">
    <property type="entry name" value="JHP933, nucleotidyltransferase-like core domain"/>
    <property type="match status" value="1"/>
</dbReference>
<gene>
    <name evidence="1" type="ORF">CA13_66860</name>
</gene>
<organism evidence="1 2">
    <name type="scientific">Novipirellula herctigrandis</name>
    <dbReference type="NCBI Taxonomy" id="2527986"/>
    <lineage>
        <taxon>Bacteria</taxon>
        <taxon>Pseudomonadati</taxon>
        <taxon>Planctomycetota</taxon>
        <taxon>Planctomycetia</taxon>
        <taxon>Pirellulales</taxon>
        <taxon>Pirellulaceae</taxon>
        <taxon>Novipirellula</taxon>
    </lineage>
</organism>
<dbReference type="Proteomes" id="UP000315010">
    <property type="component" value="Unassembled WGS sequence"/>
</dbReference>
<sequence length="292" mass="33106">MKTLQFTGQVSDIKSWCKENGIPEHVGRRRYVEHAILGCIARSGKLRNAIVFKGGNALRIMYGSSRSTLDLDFTALPDALSDDEDDLRVIADEAFRTSANSFGVKLRCQKVKRNPRGQEFTTPTYKISVAYQFPGDRYYENMETRNLSETVPVEISLNDVVCDMSELSPVANGRSTIKVCSLEDILAEKLRSILQQKVRNRNRSQDVYDIALFARSHAASINWQAVYTYFAIKCQARGIIAERKEFDVAIREMAALNYEKEINRQARDAFISFDDAWNEVERVVEGLPPANS</sequence>
<protein>
    <recommendedName>
        <fullName evidence="3">Nucleotidyl transferase AbiEii toxin, Type IV TA system</fullName>
    </recommendedName>
</protein>
<dbReference type="Pfam" id="PF08843">
    <property type="entry name" value="AbiEii"/>
    <property type="match status" value="1"/>
</dbReference>
<dbReference type="AlphaFoldDB" id="A0A5C5YMW0"/>